<dbReference type="Gramene" id="arahy.Tifrunner.gnm2.ann2.Ah20g184200.1">
    <property type="protein sequence ID" value="arahy.Tifrunner.gnm2.ann2.Ah20g184200.1-CDS"/>
    <property type="gene ID" value="arahy.Tifrunner.gnm2.ann2.Ah20g184200"/>
</dbReference>
<dbReference type="PANTHER" id="PTHR32468">
    <property type="entry name" value="CATION/H + ANTIPORTER"/>
    <property type="match status" value="1"/>
</dbReference>
<proteinExistence type="inferred from homology"/>
<comment type="caution">
    <text evidence="14">The sequence shown here is derived from an EMBL/GenBank/DDBJ whole genome shotgun (WGS) entry which is preliminary data.</text>
</comment>
<dbReference type="Proteomes" id="UP000289738">
    <property type="component" value="Chromosome B10"/>
</dbReference>
<evidence type="ECO:0000256" key="8">
    <source>
        <dbReference type="ARBA" id="ARBA00023136"/>
    </source>
</evidence>
<dbReference type="PANTHER" id="PTHR32468:SF35">
    <property type="entry name" value="CATION_H+ EXCHANGER DOMAIN-CONTAINING PROTEIN"/>
    <property type="match status" value="1"/>
</dbReference>
<evidence type="ECO:0000259" key="12">
    <source>
        <dbReference type="Pfam" id="PF23256"/>
    </source>
</evidence>
<dbReference type="InterPro" id="IPR057291">
    <property type="entry name" value="CHX17_2nd"/>
</dbReference>
<dbReference type="STRING" id="3818.A0A444X1N0"/>
<gene>
    <name evidence="14" type="ORF">Ahy_B10g102342</name>
</gene>
<name>A0A444X1N0_ARAHY</name>
<feature type="domain" description="Cation/H(+) antiporter C-terminal" evidence="13">
    <location>
        <begin position="623"/>
        <end position="763"/>
    </location>
</feature>
<dbReference type="InterPro" id="IPR050794">
    <property type="entry name" value="CPA2_transporter"/>
</dbReference>
<keyword evidence="7" id="KW-0406">Ion transport</keyword>
<feature type="transmembrane region" description="Helical" evidence="10">
    <location>
        <begin position="194"/>
        <end position="217"/>
    </location>
</feature>
<organism evidence="14 15">
    <name type="scientific">Arachis hypogaea</name>
    <name type="common">Peanut</name>
    <dbReference type="NCBI Taxonomy" id="3818"/>
    <lineage>
        <taxon>Eukaryota</taxon>
        <taxon>Viridiplantae</taxon>
        <taxon>Streptophyta</taxon>
        <taxon>Embryophyta</taxon>
        <taxon>Tracheophyta</taxon>
        <taxon>Spermatophyta</taxon>
        <taxon>Magnoliopsida</taxon>
        <taxon>eudicotyledons</taxon>
        <taxon>Gunneridae</taxon>
        <taxon>Pentapetalae</taxon>
        <taxon>rosids</taxon>
        <taxon>fabids</taxon>
        <taxon>Fabales</taxon>
        <taxon>Fabaceae</taxon>
        <taxon>Papilionoideae</taxon>
        <taxon>50 kb inversion clade</taxon>
        <taxon>dalbergioids sensu lato</taxon>
        <taxon>Dalbergieae</taxon>
        <taxon>Pterocarpus clade</taxon>
        <taxon>Arachis</taxon>
    </lineage>
</organism>
<sequence>MEVNRTIMVCQNPHSYGHKDVWHLGNPLDSPTSLLFVQVSLITMLSQVIEVCLKPLGQSSLVSQILGGVIFGPSVLGQKKSLANALFPMKGAMVLETLASFGLMFFFFIVTVKMDIATMLRTEKQAIAIGLSTFFITLVIPGGLSFLLKNYISMDKSLSEALPVIAMSQAMTVFIVVSVLLTELKILNTDIGRLAMSSAMSADIVGFSLTVLMFAIMQNKGGTIVSFLWIILSIAALVVLIIYVMRPAVIWMLRRSEGKPVDELYIVCIFIFVLIAGFLSELIGQHFIMGPILFGLAIPEGPPMGTTLITKMETICLGFFYPIYLAVSGLKTNVFKISFQSFWIVGVVVFVASIAKIVAVMLPGYYSSNMSMKECCMIGLILNARGIAELTLYNMWKGSKLLTEQEFSLMVVFILIVNAIISPLLKMLYNPSEQYHALGRCTIQHTRRDSELRVMICIHNNENIPTLMNILEASYASGESMVGVIALILIELLGRSRPLLVAHQEHETLRSEPCSSTQIDNALKQYAQQNEGYATVESFSSISNLDTMHDDVCRIALDKRAHILIVPFHKRYEIDGTVEVINRAMQIMNNRVLEKAPCSVGILIDRGILCGSSSLLVSRTTYHVAVFFIGGADDAEALAYSSRMARHEIVHVTLVRFLLFGEENSKERKRDSDLVDEYRYYNAGNRHFEVMDEVVKDGIEMSSCIRRIIDYFDLVMVGREHPESVLLQGHDQWSECPELGTIGDMLASQDFVTKASLLVVQQQRVRGRVIKNTNVNPMPPQKDQMMMVPDVVLPHDEVNRASCSISVVDR</sequence>
<keyword evidence="15" id="KW-1185">Reference proteome</keyword>
<dbReference type="GO" id="GO:0006813">
    <property type="term" value="P:potassium ion transport"/>
    <property type="evidence" value="ECO:0007669"/>
    <property type="project" value="UniProtKB-KW"/>
</dbReference>
<feature type="transmembrane region" description="Helical" evidence="10">
    <location>
        <begin position="161"/>
        <end position="182"/>
    </location>
</feature>
<dbReference type="EMBL" id="SDMP01000020">
    <property type="protein sequence ID" value="RYQ83597.1"/>
    <property type="molecule type" value="Genomic_DNA"/>
</dbReference>
<evidence type="ECO:0000256" key="10">
    <source>
        <dbReference type="SAM" id="Phobius"/>
    </source>
</evidence>
<dbReference type="Pfam" id="PF23259">
    <property type="entry name" value="CHX17_C"/>
    <property type="match status" value="1"/>
</dbReference>
<dbReference type="GO" id="GO:0006885">
    <property type="term" value="P:regulation of pH"/>
    <property type="evidence" value="ECO:0007669"/>
    <property type="project" value="TreeGrafter"/>
</dbReference>
<feature type="transmembrane region" description="Helical" evidence="10">
    <location>
        <begin position="308"/>
        <end position="330"/>
    </location>
</feature>
<dbReference type="InterPro" id="IPR057290">
    <property type="entry name" value="CHX17_C"/>
</dbReference>
<reference evidence="14 15" key="1">
    <citation type="submission" date="2019-01" db="EMBL/GenBank/DDBJ databases">
        <title>Sequencing of cultivated peanut Arachis hypogaea provides insights into genome evolution and oil improvement.</title>
        <authorList>
            <person name="Chen X."/>
        </authorList>
    </citation>
    <scope>NUCLEOTIDE SEQUENCE [LARGE SCALE GENOMIC DNA]</scope>
    <source>
        <strain evidence="15">cv. Fuhuasheng</strain>
        <tissue evidence="14">Leaves</tissue>
    </source>
</reference>
<protein>
    <submittedName>
        <fullName evidence="14">Uncharacterized protein</fullName>
    </submittedName>
</protein>
<dbReference type="SMR" id="A0A444X1N0"/>
<dbReference type="GO" id="GO:0012505">
    <property type="term" value="C:endomembrane system"/>
    <property type="evidence" value="ECO:0007669"/>
    <property type="project" value="TreeGrafter"/>
</dbReference>
<feature type="transmembrane region" description="Helical" evidence="10">
    <location>
        <begin position="223"/>
        <end position="244"/>
    </location>
</feature>
<evidence type="ECO:0000256" key="4">
    <source>
        <dbReference type="ARBA" id="ARBA00022692"/>
    </source>
</evidence>
<keyword evidence="4 10" id="KW-0812">Transmembrane</keyword>
<evidence type="ECO:0000256" key="3">
    <source>
        <dbReference type="ARBA" id="ARBA00022538"/>
    </source>
</evidence>
<dbReference type="AlphaFoldDB" id="A0A444X1N0"/>
<evidence type="ECO:0000313" key="15">
    <source>
        <dbReference type="Proteomes" id="UP000289738"/>
    </source>
</evidence>
<keyword evidence="5" id="KW-0630">Potassium</keyword>
<comment type="subcellular location">
    <subcellularLocation>
        <location evidence="1">Membrane</location>
        <topology evidence="1">Multi-pass membrane protein</topology>
    </subcellularLocation>
</comment>
<evidence type="ECO:0000256" key="5">
    <source>
        <dbReference type="ARBA" id="ARBA00022958"/>
    </source>
</evidence>
<feature type="transmembrane region" description="Helical" evidence="10">
    <location>
        <begin position="97"/>
        <end position="114"/>
    </location>
</feature>
<feature type="transmembrane region" description="Helical" evidence="10">
    <location>
        <begin position="126"/>
        <end position="149"/>
    </location>
</feature>
<feature type="domain" description="Cation/H(+) antiporter central" evidence="12">
    <location>
        <begin position="529"/>
        <end position="608"/>
    </location>
</feature>
<accession>A0A444X1N0</accession>
<evidence type="ECO:0000259" key="11">
    <source>
        <dbReference type="Pfam" id="PF00999"/>
    </source>
</evidence>
<evidence type="ECO:0000313" key="14">
    <source>
        <dbReference type="EMBL" id="RYQ83597.1"/>
    </source>
</evidence>
<feature type="transmembrane region" description="Helical" evidence="10">
    <location>
        <begin position="407"/>
        <end position="425"/>
    </location>
</feature>
<dbReference type="InterPro" id="IPR038770">
    <property type="entry name" value="Na+/solute_symporter_sf"/>
</dbReference>
<feature type="transmembrane region" description="Helical" evidence="10">
    <location>
        <begin position="264"/>
        <end position="288"/>
    </location>
</feature>
<evidence type="ECO:0000256" key="9">
    <source>
        <dbReference type="ARBA" id="ARBA00038341"/>
    </source>
</evidence>
<dbReference type="Pfam" id="PF00999">
    <property type="entry name" value="Na_H_Exchanger"/>
    <property type="match status" value="1"/>
</dbReference>
<evidence type="ECO:0000259" key="13">
    <source>
        <dbReference type="Pfam" id="PF23259"/>
    </source>
</evidence>
<dbReference type="Gene3D" id="1.20.1530.20">
    <property type="match status" value="1"/>
</dbReference>
<comment type="similarity">
    <text evidence="9">Belongs to the monovalent cation:proton antiporter 2 (CPA2) transporter (TC 2.A.37) family. CHX (TC 2.A.37.4) subfamily.</text>
</comment>
<keyword evidence="6 10" id="KW-1133">Transmembrane helix</keyword>
<dbReference type="GO" id="GO:0016020">
    <property type="term" value="C:membrane"/>
    <property type="evidence" value="ECO:0007669"/>
    <property type="project" value="UniProtKB-SubCell"/>
</dbReference>
<evidence type="ECO:0000256" key="2">
    <source>
        <dbReference type="ARBA" id="ARBA00022448"/>
    </source>
</evidence>
<dbReference type="InterPro" id="IPR006153">
    <property type="entry name" value="Cation/H_exchanger_TM"/>
</dbReference>
<keyword evidence="3" id="KW-0633">Potassium transport</keyword>
<feature type="transmembrane region" description="Helical" evidence="10">
    <location>
        <begin position="342"/>
        <end position="365"/>
    </location>
</feature>
<keyword evidence="8 10" id="KW-0472">Membrane</keyword>
<dbReference type="GO" id="GO:1902600">
    <property type="term" value="P:proton transmembrane transport"/>
    <property type="evidence" value="ECO:0007669"/>
    <property type="project" value="InterPro"/>
</dbReference>
<evidence type="ECO:0000256" key="7">
    <source>
        <dbReference type="ARBA" id="ARBA00023065"/>
    </source>
</evidence>
<keyword evidence="2" id="KW-0813">Transport</keyword>
<feature type="domain" description="Cation/H+ exchanger transmembrane" evidence="11">
    <location>
        <begin position="48"/>
        <end position="426"/>
    </location>
</feature>
<dbReference type="GO" id="GO:0015297">
    <property type="term" value="F:antiporter activity"/>
    <property type="evidence" value="ECO:0007669"/>
    <property type="project" value="InterPro"/>
</dbReference>
<evidence type="ECO:0000256" key="6">
    <source>
        <dbReference type="ARBA" id="ARBA00022989"/>
    </source>
</evidence>
<dbReference type="OrthoDB" id="2687058at2759"/>
<evidence type="ECO:0000256" key="1">
    <source>
        <dbReference type="ARBA" id="ARBA00004141"/>
    </source>
</evidence>
<dbReference type="Pfam" id="PF23256">
    <property type="entry name" value="CHX17_2nd"/>
    <property type="match status" value="1"/>
</dbReference>